<feature type="chain" id="PRO_5002045411" evidence="1">
    <location>
        <begin position="17"/>
        <end position="49"/>
    </location>
</feature>
<proteinExistence type="predicted"/>
<accession>A0A0A9HRS9</accession>
<name>A0A0A9HRS9_ARUDO</name>
<feature type="signal peptide" evidence="1">
    <location>
        <begin position="1"/>
        <end position="16"/>
    </location>
</feature>
<evidence type="ECO:0000256" key="1">
    <source>
        <dbReference type="SAM" id="SignalP"/>
    </source>
</evidence>
<reference evidence="2" key="1">
    <citation type="submission" date="2014-09" db="EMBL/GenBank/DDBJ databases">
        <authorList>
            <person name="Magalhaes I.L.F."/>
            <person name="Oliveira U."/>
            <person name="Santos F.R."/>
            <person name="Vidigal T.H.D.A."/>
            <person name="Brescovit A.D."/>
            <person name="Santos A.J."/>
        </authorList>
    </citation>
    <scope>NUCLEOTIDE SEQUENCE</scope>
    <source>
        <tissue evidence="2">Shoot tissue taken approximately 20 cm above the soil surface</tissue>
    </source>
</reference>
<dbReference type="AlphaFoldDB" id="A0A0A9HRS9"/>
<sequence>MISSSMWFIMLQRSACFRFVLIHVAMSTPSLNEGSTGVFLHRSSSSTTP</sequence>
<reference evidence="2" key="2">
    <citation type="journal article" date="2015" name="Data Brief">
        <title>Shoot transcriptome of the giant reed, Arundo donax.</title>
        <authorList>
            <person name="Barrero R.A."/>
            <person name="Guerrero F.D."/>
            <person name="Moolhuijzen P."/>
            <person name="Goolsby J.A."/>
            <person name="Tidwell J."/>
            <person name="Bellgard S.E."/>
            <person name="Bellgard M.I."/>
        </authorList>
    </citation>
    <scope>NUCLEOTIDE SEQUENCE</scope>
    <source>
        <tissue evidence="2">Shoot tissue taken approximately 20 cm above the soil surface</tissue>
    </source>
</reference>
<evidence type="ECO:0000313" key="2">
    <source>
        <dbReference type="EMBL" id="JAE39447.1"/>
    </source>
</evidence>
<protein>
    <submittedName>
        <fullName evidence="2">Uncharacterized protein</fullName>
    </submittedName>
</protein>
<keyword evidence="1" id="KW-0732">Signal</keyword>
<dbReference type="EMBL" id="GBRH01158449">
    <property type="protein sequence ID" value="JAE39447.1"/>
    <property type="molecule type" value="Transcribed_RNA"/>
</dbReference>
<organism evidence="2">
    <name type="scientific">Arundo donax</name>
    <name type="common">Giant reed</name>
    <name type="synonym">Donax arundinaceus</name>
    <dbReference type="NCBI Taxonomy" id="35708"/>
    <lineage>
        <taxon>Eukaryota</taxon>
        <taxon>Viridiplantae</taxon>
        <taxon>Streptophyta</taxon>
        <taxon>Embryophyta</taxon>
        <taxon>Tracheophyta</taxon>
        <taxon>Spermatophyta</taxon>
        <taxon>Magnoliopsida</taxon>
        <taxon>Liliopsida</taxon>
        <taxon>Poales</taxon>
        <taxon>Poaceae</taxon>
        <taxon>PACMAD clade</taxon>
        <taxon>Arundinoideae</taxon>
        <taxon>Arundineae</taxon>
        <taxon>Arundo</taxon>
    </lineage>
</organism>